<keyword evidence="2" id="KW-1185">Reference proteome</keyword>
<protein>
    <submittedName>
        <fullName evidence="1">Uncharacterized protein</fullName>
    </submittedName>
</protein>
<gene>
    <name evidence="1" type="ORF">VI08_15285</name>
</gene>
<proteinExistence type="predicted"/>
<accession>A0A0F3KFJ9</accession>
<evidence type="ECO:0000313" key="1">
    <source>
        <dbReference type="EMBL" id="KJV30025.1"/>
    </source>
</evidence>
<organism evidence="1 2">
    <name type="scientific">Luteibacter yeojuensis</name>
    <dbReference type="NCBI Taxonomy" id="345309"/>
    <lineage>
        <taxon>Bacteria</taxon>
        <taxon>Pseudomonadati</taxon>
        <taxon>Pseudomonadota</taxon>
        <taxon>Gammaproteobacteria</taxon>
        <taxon>Lysobacterales</taxon>
        <taxon>Rhodanobacteraceae</taxon>
        <taxon>Luteibacter</taxon>
    </lineage>
</organism>
<dbReference type="Proteomes" id="UP000033651">
    <property type="component" value="Unassembled WGS sequence"/>
</dbReference>
<reference evidence="1 2" key="1">
    <citation type="submission" date="2015-03" db="EMBL/GenBank/DDBJ databases">
        <title>Draft genome sequence of Luteibacter yeojuensis strain SU11.</title>
        <authorList>
            <person name="Sulaiman J."/>
            <person name="Priya K."/>
            <person name="Chan K.-G."/>
        </authorList>
    </citation>
    <scope>NUCLEOTIDE SEQUENCE [LARGE SCALE GENOMIC DNA]</scope>
    <source>
        <strain evidence="1 2">SU11</strain>
    </source>
</reference>
<comment type="caution">
    <text evidence="1">The sequence shown here is derived from an EMBL/GenBank/DDBJ whole genome shotgun (WGS) entry which is preliminary data.</text>
</comment>
<evidence type="ECO:0000313" key="2">
    <source>
        <dbReference type="Proteomes" id="UP000033651"/>
    </source>
</evidence>
<dbReference type="PATRIC" id="fig|345309.4.peg.2660"/>
<dbReference type="EMBL" id="JZRB01000034">
    <property type="protein sequence ID" value="KJV30025.1"/>
    <property type="molecule type" value="Genomic_DNA"/>
</dbReference>
<dbReference type="AlphaFoldDB" id="A0A0F3KFJ9"/>
<name>A0A0F3KFJ9_9GAMM</name>
<sequence>MLRELEDLLLVRLGLLRDIAPLITIRTYRGELDTKDGVDEFLRTGHAAFLHCQRSVFRQATMNRMHIDATMRVVLGAITAVPHPSSMPPLPHPGTPELLKACLNALTGYTNEENGLVRMVPTKYTELLNVSDSRYARHAASQSFRTTITWTRPAKEDGPVSAIDLHYLLGGGKGREAARDKVQTSNKPI</sequence>